<dbReference type="GO" id="GO:0005737">
    <property type="term" value="C:cytoplasm"/>
    <property type="evidence" value="ECO:0007669"/>
    <property type="project" value="TreeGrafter"/>
</dbReference>
<dbReference type="Pfam" id="PF13649">
    <property type="entry name" value="Methyltransf_25"/>
    <property type="match status" value="1"/>
</dbReference>
<dbReference type="AlphaFoldDB" id="A0A8J4TDD8"/>
<dbReference type="SUPFAM" id="SSF81383">
    <property type="entry name" value="F-box domain"/>
    <property type="match status" value="1"/>
</dbReference>
<keyword evidence="5" id="KW-1185">Reference proteome</keyword>
<evidence type="ECO:0000313" key="4">
    <source>
        <dbReference type="EMBL" id="KAF5889174.1"/>
    </source>
</evidence>
<evidence type="ECO:0000256" key="1">
    <source>
        <dbReference type="ARBA" id="ARBA00022786"/>
    </source>
</evidence>
<keyword evidence="1" id="KW-0833">Ubl conjugation pathway</keyword>
<dbReference type="InterPro" id="IPR029063">
    <property type="entry name" value="SAM-dependent_MTases_sf"/>
</dbReference>
<dbReference type="InterPro" id="IPR039752">
    <property type="entry name" value="F-box_only"/>
</dbReference>
<dbReference type="InterPro" id="IPR041698">
    <property type="entry name" value="Methyltransf_25"/>
</dbReference>
<dbReference type="Proteomes" id="UP000727407">
    <property type="component" value="Unassembled WGS sequence"/>
</dbReference>
<dbReference type="EMBL" id="QNUK01000851">
    <property type="protein sequence ID" value="KAF5889174.1"/>
    <property type="molecule type" value="Genomic_DNA"/>
</dbReference>
<dbReference type="Gene3D" id="1.20.1280.50">
    <property type="match status" value="1"/>
</dbReference>
<sequence>MGRTSSTCPELPLTVVEEILLNLPGQQVICVCRLVCNAWKSVVDSTAFWKERCRREGYKLLDNHRVPRDCQAFYILCKKRRNLLKNPNAKKTFGFWDHRCDQWAVENMFKPHPDETVTKCFVTSYGRCIKTQLISLEEEGYSPAFMFEIQPDIVITDWYAPRWDCGSEYQICVELLNPKKEVIHVFQSEKVTFPQCNDQEWNKITHVFKDNGPGVRFIHFKHGGHSGIRVTNSSVELFPAKEKLSDNLEHGSSSDGTDGNYIAYISFPQIFGHVCGMLSRKLGQQLGRPTQSLSGWLVTKFLKWHNQILEENAVKLCEIQPDETVLEIGHGPGLGLQQAVQLLTGSRGKLLGVDYSTYMHHMATYRMQEHIARGKVDLYNCDVTAMPFENSSVDKVFHCNCYYYWPDLKAAASEIHRVMKP</sequence>
<dbReference type="GO" id="GO:0036503">
    <property type="term" value="P:ERAD pathway"/>
    <property type="evidence" value="ECO:0007669"/>
    <property type="project" value="TreeGrafter"/>
</dbReference>
<feature type="domain" description="FBA" evidence="3">
    <location>
        <begin position="73"/>
        <end position="247"/>
    </location>
</feature>
<dbReference type="InterPro" id="IPR007397">
    <property type="entry name" value="F-box-assoc_dom"/>
</dbReference>
<dbReference type="PROSITE" id="PS51114">
    <property type="entry name" value="FBA"/>
    <property type="match status" value="1"/>
</dbReference>
<comment type="caution">
    <text evidence="4">The sequence shown here is derived from an EMBL/GenBank/DDBJ whole genome shotgun (WGS) entry which is preliminary data.</text>
</comment>
<dbReference type="PANTHER" id="PTHR12125:SF12">
    <property type="entry name" value="F-BOX ONLY PROTEIN 6"/>
    <property type="match status" value="1"/>
</dbReference>
<dbReference type="GO" id="GO:0031146">
    <property type="term" value="P:SCF-dependent proteasomal ubiquitin-dependent protein catabolic process"/>
    <property type="evidence" value="ECO:0007669"/>
    <property type="project" value="TreeGrafter"/>
</dbReference>
<dbReference type="InterPro" id="IPR001810">
    <property type="entry name" value="F-box_dom"/>
</dbReference>
<dbReference type="CDD" id="cd02440">
    <property type="entry name" value="AdoMet_MTases"/>
    <property type="match status" value="1"/>
</dbReference>
<dbReference type="Pfam" id="PF04300">
    <property type="entry name" value="FBA"/>
    <property type="match status" value="1"/>
</dbReference>
<dbReference type="GO" id="GO:0006516">
    <property type="term" value="P:glycoprotein catabolic process"/>
    <property type="evidence" value="ECO:0007669"/>
    <property type="project" value="TreeGrafter"/>
</dbReference>
<evidence type="ECO:0000259" key="3">
    <source>
        <dbReference type="PROSITE" id="PS51114"/>
    </source>
</evidence>
<reference evidence="4" key="1">
    <citation type="submission" date="2020-07" db="EMBL/GenBank/DDBJ databases">
        <title>Clarias magur genome sequencing, assembly and annotation.</title>
        <authorList>
            <person name="Kushwaha B."/>
            <person name="Kumar R."/>
            <person name="Das P."/>
            <person name="Joshi C.G."/>
            <person name="Kumar D."/>
            <person name="Nagpure N.S."/>
            <person name="Pandey M."/>
            <person name="Agarwal S."/>
            <person name="Srivastava S."/>
            <person name="Singh M."/>
            <person name="Sahoo L."/>
            <person name="Jayasankar P."/>
            <person name="Meher P.K."/>
            <person name="Koringa P.G."/>
            <person name="Iquebal M.A."/>
            <person name="Das S.P."/>
            <person name="Bit A."/>
            <person name="Patnaik S."/>
            <person name="Patel N."/>
            <person name="Shah T.M."/>
            <person name="Hinsu A."/>
            <person name="Jena J.K."/>
        </authorList>
    </citation>
    <scope>NUCLEOTIDE SEQUENCE</scope>
    <source>
        <strain evidence="4">CIFAMagur01</strain>
        <tissue evidence="4">Testis</tissue>
    </source>
</reference>
<evidence type="ECO:0000259" key="2">
    <source>
        <dbReference type="PROSITE" id="PS50181"/>
    </source>
</evidence>
<feature type="domain" description="F-box" evidence="2">
    <location>
        <begin position="5"/>
        <end position="52"/>
    </location>
</feature>
<dbReference type="SUPFAM" id="SSF53335">
    <property type="entry name" value="S-adenosyl-L-methionine-dependent methyltransferases"/>
    <property type="match status" value="1"/>
</dbReference>
<dbReference type="SMART" id="SM01198">
    <property type="entry name" value="FBA"/>
    <property type="match status" value="1"/>
</dbReference>
<protein>
    <submittedName>
        <fullName evidence="4">F-box only protein 6-like</fullName>
    </submittedName>
</protein>
<dbReference type="Gene3D" id="2.60.120.260">
    <property type="entry name" value="Galactose-binding domain-like"/>
    <property type="match status" value="1"/>
</dbReference>
<dbReference type="InterPro" id="IPR036047">
    <property type="entry name" value="F-box-like_dom_sf"/>
</dbReference>
<gene>
    <name evidence="4" type="ORF">DAT39_021121</name>
</gene>
<dbReference type="GO" id="GO:0019005">
    <property type="term" value="C:SCF ubiquitin ligase complex"/>
    <property type="evidence" value="ECO:0007669"/>
    <property type="project" value="TreeGrafter"/>
</dbReference>
<dbReference type="PROSITE" id="PS50181">
    <property type="entry name" value="FBOX"/>
    <property type="match status" value="1"/>
</dbReference>
<dbReference type="InterPro" id="IPR008979">
    <property type="entry name" value="Galactose-bd-like_sf"/>
</dbReference>
<dbReference type="GO" id="GO:0061630">
    <property type="term" value="F:ubiquitin protein ligase activity"/>
    <property type="evidence" value="ECO:0007669"/>
    <property type="project" value="TreeGrafter"/>
</dbReference>
<dbReference type="SMART" id="SM00256">
    <property type="entry name" value="FBOX"/>
    <property type="match status" value="1"/>
</dbReference>
<dbReference type="Pfam" id="PF00646">
    <property type="entry name" value="F-box"/>
    <property type="match status" value="1"/>
</dbReference>
<dbReference type="OrthoDB" id="10250730at2759"/>
<name>A0A8J4TDD8_CLAMG</name>
<dbReference type="FunFam" id="2.60.120.260:FF:000012">
    <property type="entry name" value="F-box only protein 2"/>
    <property type="match status" value="1"/>
</dbReference>
<organism evidence="4 5">
    <name type="scientific">Clarias magur</name>
    <name type="common">Asian catfish</name>
    <name type="synonym">Macropteronotus magur</name>
    <dbReference type="NCBI Taxonomy" id="1594786"/>
    <lineage>
        <taxon>Eukaryota</taxon>
        <taxon>Metazoa</taxon>
        <taxon>Chordata</taxon>
        <taxon>Craniata</taxon>
        <taxon>Vertebrata</taxon>
        <taxon>Euteleostomi</taxon>
        <taxon>Actinopterygii</taxon>
        <taxon>Neopterygii</taxon>
        <taxon>Teleostei</taxon>
        <taxon>Ostariophysi</taxon>
        <taxon>Siluriformes</taxon>
        <taxon>Clariidae</taxon>
        <taxon>Clarias</taxon>
    </lineage>
</organism>
<dbReference type="Gene3D" id="3.40.50.150">
    <property type="entry name" value="Vaccinia Virus protein VP39"/>
    <property type="match status" value="1"/>
</dbReference>
<proteinExistence type="predicted"/>
<dbReference type="PANTHER" id="PTHR12125">
    <property type="entry name" value="F-BOX ONLY PROTEIN 6-LIKE PROTEIN"/>
    <property type="match status" value="1"/>
</dbReference>
<evidence type="ECO:0000313" key="5">
    <source>
        <dbReference type="Proteomes" id="UP000727407"/>
    </source>
</evidence>
<dbReference type="FunFam" id="1.20.1280.50:FF:000002">
    <property type="entry name" value="F-box only protein 44"/>
    <property type="match status" value="1"/>
</dbReference>
<feature type="non-terminal residue" evidence="4">
    <location>
        <position position="421"/>
    </location>
</feature>
<dbReference type="SUPFAM" id="SSF49785">
    <property type="entry name" value="Galactose-binding domain-like"/>
    <property type="match status" value="1"/>
</dbReference>
<accession>A0A8J4TDD8</accession>